<protein>
    <submittedName>
        <fullName evidence="1">Uncharacterized protein</fullName>
    </submittedName>
</protein>
<proteinExistence type="predicted"/>
<keyword evidence="2" id="KW-1185">Reference proteome</keyword>
<dbReference type="EMBL" id="CABPRJ010000478">
    <property type="protein sequence ID" value="VVC28226.1"/>
    <property type="molecule type" value="Genomic_DNA"/>
</dbReference>
<accession>A0A5E4M7N6</accession>
<dbReference type="AlphaFoldDB" id="A0A5E4M7N6"/>
<evidence type="ECO:0000313" key="2">
    <source>
        <dbReference type="Proteomes" id="UP000325440"/>
    </source>
</evidence>
<gene>
    <name evidence="1" type="ORF">CINCED_3A015517</name>
</gene>
<evidence type="ECO:0000313" key="1">
    <source>
        <dbReference type="EMBL" id="VVC28226.1"/>
    </source>
</evidence>
<name>A0A5E4M7N6_9HEMI</name>
<organism evidence="1 2">
    <name type="scientific">Cinara cedri</name>
    <dbReference type="NCBI Taxonomy" id="506608"/>
    <lineage>
        <taxon>Eukaryota</taxon>
        <taxon>Metazoa</taxon>
        <taxon>Ecdysozoa</taxon>
        <taxon>Arthropoda</taxon>
        <taxon>Hexapoda</taxon>
        <taxon>Insecta</taxon>
        <taxon>Pterygota</taxon>
        <taxon>Neoptera</taxon>
        <taxon>Paraneoptera</taxon>
        <taxon>Hemiptera</taxon>
        <taxon>Sternorrhyncha</taxon>
        <taxon>Aphidomorpha</taxon>
        <taxon>Aphidoidea</taxon>
        <taxon>Aphididae</taxon>
        <taxon>Lachninae</taxon>
        <taxon>Cinara</taxon>
    </lineage>
</organism>
<reference evidence="1 2" key="1">
    <citation type="submission" date="2019-08" db="EMBL/GenBank/DDBJ databases">
        <authorList>
            <person name="Alioto T."/>
            <person name="Alioto T."/>
            <person name="Gomez Garrido J."/>
        </authorList>
    </citation>
    <scope>NUCLEOTIDE SEQUENCE [LARGE SCALE GENOMIC DNA]</scope>
</reference>
<dbReference type="Proteomes" id="UP000325440">
    <property type="component" value="Unassembled WGS sequence"/>
</dbReference>
<sequence>MFGYNNIGQQAVIWIFKIDCANSEHKKNAWTRRGNNSIDKKYLDGFYLFWICTQQGDTEDDYIMPSTNNTHIQMKNYNILKILYLKVPKICIIGILFQYST</sequence>